<comment type="caution">
    <text evidence="2">The sequence shown here is derived from an EMBL/GenBank/DDBJ whole genome shotgun (WGS) entry which is preliminary data.</text>
</comment>
<reference evidence="2 3" key="1">
    <citation type="submission" date="2018-07" db="EMBL/GenBank/DDBJ databases">
        <title>Genomic Encyclopedia of Type Strains, Phase III (KMG-III): the genomes of soil and plant-associated and newly described type strains.</title>
        <authorList>
            <person name="Whitman W."/>
        </authorList>
    </citation>
    <scope>NUCLEOTIDE SEQUENCE [LARGE SCALE GENOMIC DNA]</scope>
    <source>
        <strain evidence="2 3">CECT 7506</strain>
    </source>
</reference>
<dbReference type="RefSeq" id="WP_245976164.1">
    <property type="nucleotide sequence ID" value="NZ_QPJD01000007.1"/>
</dbReference>
<dbReference type="SUPFAM" id="SSF56112">
    <property type="entry name" value="Protein kinase-like (PK-like)"/>
    <property type="match status" value="1"/>
</dbReference>
<gene>
    <name evidence="2" type="ORF">DFP97_10743</name>
</gene>
<evidence type="ECO:0000313" key="2">
    <source>
        <dbReference type="EMBL" id="RCW47844.1"/>
    </source>
</evidence>
<evidence type="ECO:0000313" key="3">
    <source>
        <dbReference type="Proteomes" id="UP000252415"/>
    </source>
</evidence>
<dbReference type="AlphaFoldDB" id="A0A368W0C9"/>
<evidence type="ECO:0000259" key="1">
    <source>
        <dbReference type="PROSITE" id="PS50011"/>
    </source>
</evidence>
<dbReference type="GO" id="GO:0004713">
    <property type="term" value="F:protein tyrosine kinase activity"/>
    <property type="evidence" value="ECO:0007669"/>
    <property type="project" value="InterPro"/>
</dbReference>
<keyword evidence="2" id="KW-0418">Kinase</keyword>
<dbReference type="GO" id="GO:0005524">
    <property type="term" value="F:ATP binding"/>
    <property type="evidence" value="ECO:0007669"/>
    <property type="project" value="InterPro"/>
</dbReference>
<keyword evidence="3" id="KW-1185">Reference proteome</keyword>
<dbReference type="InterPro" id="IPR011009">
    <property type="entry name" value="Kinase-like_dom_sf"/>
</dbReference>
<feature type="domain" description="Protein kinase" evidence="1">
    <location>
        <begin position="31"/>
        <end position="292"/>
    </location>
</feature>
<accession>A0A368W0C9</accession>
<keyword evidence="2" id="KW-0808">Transferase</keyword>
<dbReference type="InterPro" id="IPR020635">
    <property type="entry name" value="Tyr_kinase_cat_dom"/>
</dbReference>
<dbReference type="PROSITE" id="PS50011">
    <property type="entry name" value="PROTEIN_KINASE_DOM"/>
    <property type="match status" value="1"/>
</dbReference>
<dbReference type="Proteomes" id="UP000252415">
    <property type="component" value="Unassembled WGS sequence"/>
</dbReference>
<proteinExistence type="predicted"/>
<dbReference type="SMART" id="SM00219">
    <property type="entry name" value="TyrKc"/>
    <property type="match status" value="1"/>
</dbReference>
<dbReference type="InterPro" id="IPR000719">
    <property type="entry name" value="Prot_kinase_dom"/>
</dbReference>
<protein>
    <submittedName>
        <fullName evidence="2">Serine/threonine-protein kinase</fullName>
    </submittedName>
</protein>
<sequence length="292" mass="33690">MWNFIAEKWRETINHWRDYPLRTGTVWMGRYRIERFLGMGSYGQAYTCTDIENGCAVLLKRSMPSKLELGRLLLERESHILKALDHPQIPKWIHYAKGGRDEALIMELIEGENLEHKMMVQGRTFTLQESLGTIKELIQPLKHLHQAGFVHRDVRIPNVLDRSGSIYLIDYGLACRIGEQLPEELRALLKETDSADNNASSLQGGSWAAVKRRMRKPYPSSDLYGLGHLFLFMMYAGYEHEEGQAERGWEEELELPQAVNHFIRRLLQQSEPGWLSAVQCEQDLEQLIAALA</sequence>
<name>A0A368W0C9_9BACL</name>
<dbReference type="EMBL" id="QPJD01000007">
    <property type="protein sequence ID" value="RCW47844.1"/>
    <property type="molecule type" value="Genomic_DNA"/>
</dbReference>
<dbReference type="Pfam" id="PF00069">
    <property type="entry name" value="Pkinase"/>
    <property type="match status" value="1"/>
</dbReference>
<dbReference type="PANTHER" id="PTHR24347">
    <property type="entry name" value="SERINE/THREONINE-PROTEIN KINASE"/>
    <property type="match status" value="1"/>
</dbReference>
<organism evidence="2 3">
    <name type="scientific">Paenibacillus prosopidis</name>
    <dbReference type="NCBI Taxonomy" id="630520"/>
    <lineage>
        <taxon>Bacteria</taxon>
        <taxon>Bacillati</taxon>
        <taxon>Bacillota</taxon>
        <taxon>Bacilli</taxon>
        <taxon>Bacillales</taxon>
        <taxon>Paenibacillaceae</taxon>
        <taxon>Paenibacillus</taxon>
    </lineage>
</organism>
<dbReference type="Gene3D" id="1.10.510.10">
    <property type="entry name" value="Transferase(Phosphotransferase) domain 1"/>
    <property type="match status" value="1"/>
</dbReference>